<dbReference type="InterPro" id="IPR040452">
    <property type="entry name" value="SfsA_C"/>
</dbReference>
<evidence type="ECO:0000313" key="2">
    <source>
        <dbReference type="EMBL" id="RKP26607.1"/>
    </source>
</evidence>
<dbReference type="Proteomes" id="UP000278143">
    <property type="component" value="Unassembled WGS sequence"/>
</dbReference>
<gene>
    <name evidence="2" type="ORF">SYNPS1DRAFT_27715</name>
</gene>
<proteinExistence type="predicted"/>
<accession>A0A4P9Z260</accession>
<protein>
    <recommendedName>
        <fullName evidence="1">Sugar fermentation stimulation protein C-terminal domain-containing protein</fullName>
    </recommendedName>
</protein>
<dbReference type="OrthoDB" id="5590862at2759"/>
<dbReference type="AlphaFoldDB" id="A0A4P9Z260"/>
<dbReference type="Pfam" id="PF03749">
    <property type="entry name" value="SfsA"/>
    <property type="match status" value="1"/>
</dbReference>
<dbReference type="Gene3D" id="3.40.1350.60">
    <property type="match status" value="1"/>
</dbReference>
<dbReference type="EMBL" id="KZ989378">
    <property type="protein sequence ID" value="RKP26607.1"/>
    <property type="molecule type" value="Genomic_DNA"/>
</dbReference>
<name>A0A4P9Z260_9FUNG</name>
<evidence type="ECO:0000313" key="3">
    <source>
        <dbReference type="Proteomes" id="UP000278143"/>
    </source>
</evidence>
<reference evidence="3" key="1">
    <citation type="journal article" date="2018" name="Nat. Microbiol.">
        <title>Leveraging single-cell genomics to expand the fungal tree of life.</title>
        <authorList>
            <person name="Ahrendt S.R."/>
            <person name="Quandt C.A."/>
            <person name="Ciobanu D."/>
            <person name="Clum A."/>
            <person name="Salamov A."/>
            <person name="Andreopoulos B."/>
            <person name="Cheng J.F."/>
            <person name="Woyke T."/>
            <person name="Pelin A."/>
            <person name="Henrissat B."/>
            <person name="Reynolds N.K."/>
            <person name="Benny G.L."/>
            <person name="Smith M.E."/>
            <person name="James T.Y."/>
            <person name="Grigoriev I.V."/>
        </authorList>
    </citation>
    <scope>NUCLEOTIDE SEQUENCE [LARGE SCALE GENOMIC DNA]</scope>
    <source>
        <strain evidence="3">Benny S71-1</strain>
    </source>
</reference>
<sequence length="217" mass="24861">MPTLCIWPRSIGDGRRRASQASTINEDGEVEAISLNAVDVSYEQMQWIGINQNRANRFIERFMLDGHMNALLHKADHADWRPTRVQRECTVATSKLDFVVDEQIYVEVKTPLIHLPCHDHPNYRENKKPLANAERLVKHFGELANLRKHRPDSSARLLLCFMYNAPPFRRPPATAQNKTITDAAQAALLAGVELWQNDATYYVMILMMNVYVGVLTY</sequence>
<evidence type="ECO:0000259" key="1">
    <source>
        <dbReference type="Pfam" id="PF03749"/>
    </source>
</evidence>
<organism evidence="2 3">
    <name type="scientific">Syncephalis pseudoplumigaleata</name>
    <dbReference type="NCBI Taxonomy" id="1712513"/>
    <lineage>
        <taxon>Eukaryota</taxon>
        <taxon>Fungi</taxon>
        <taxon>Fungi incertae sedis</taxon>
        <taxon>Zoopagomycota</taxon>
        <taxon>Zoopagomycotina</taxon>
        <taxon>Zoopagomycetes</taxon>
        <taxon>Zoopagales</taxon>
        <taxon>Piptocephalidaceae</taxon>
        <taxon>Syncephalis</taxon>
    </lineage>
</organism>
<keyword evidence="3" id="KW-1185">Reference proteome</keyword>
<feature type="domain" description="Sugar fermentation stimulation protein C-terminal" evidence="1">
    <location>
        <begin position="81"/>
        <end position="196"/>
    </location>
</feature>